<reference evidence="3 4" key="1">
    <citation type="submission" date="2012-05" db="EMBL/GenBank/DDBJ databases">
        <title>Recombination and specialization in a pathogen metapopulation.</title>
        <authorList>
            <person name="Gardiner A."/>
            <person name="Kemen E."/>
            <person name="Schultz-Larsen T."/>
            <person name="MacLean D."/>
            <person name="Van Oosterhout C."/>
            <person name="Jones J.D.G."/>
        </authorList>
    </citation>
    <scope>NUCLEOTIDE SEQUENCE [LARGE SCALE GENOMIC DNA]</scope>
    <source>
        <strain evidence="3 4">Ac Nc2</strain>
    </source>
</reference>
<keyword evidence="4" id="KW-1185">Reference proteome</keyword>
<dbReference type="EMBL" id="CAIX01000014">
    <property type="protein sequence ID" value="CCI41019.1"/>
    <property type="molecule type" value="Genomic_DNA"/>
</dbReference>
<feature type="transmembrane region" description="Helical" evidence="1">
    <location>
        <begin position="53"/>
        <end position="69"/>
    </location>
</feature>
<feature type="signal peptide" evidence="2">
    <location>
        <begin position="1"/>
        <end position="17"/>
    </location>
</feature>
<evidence type="ECO:0000313" key="3">
    <source>
        <dbReference type="EMBL" id="CCI41019.1"/>
    </source>
</evidence>
<keyword evidence="1" id="KW-0472">Membrane</keyword>
<name>A0A024G3Y3_9STRA</name>
<dbReference type="Proteomes" id="UP000053237">
    <property type="component" value="Unassembled WGS sequence"/>
</dbReference>
<comment type="caution">
    <text evidence="3">The sequence shown here is derived from an EMBL/GenBank/DDBJ whole genome shotgun (WGS) entry which is preliminary data.</text>
</comment>
<keyword evidence="1" id="KW-1133">Transmembrane helix</keyword>
<evidence type="ECO:0000256" key="2">
    <source>
        <dbReference type="SAM" id="SignalP"/>
    </source>
</evidence>
<gene>
    <name evidence="3" type="ORF">BN9_018030</name>
</gene>
<evidence type="ECO:0000256" key="1">
    <source>
        <dbReference type="SAM" id="Phobius"/>
    </source>
</evidence>
<proteinExistence type="predicted"/>
<accession>A0A024G3Y3</accession>
<feature type="transmembrane region" description="Helical" evidence="1">
    <location>
        <begin position="156"/>
        <end position="177"/>
    </location>
</feature>
<protein>
    <submittedName>
        <fullName evidence="3">Uncharacterized protein</fullName>
    </submittedName>
</protein>
<feature type="transmembrane region" description="Helical" evidence="1">
    <location>
        <begin position="119"/>
        <end position="136"/>
    </location>
</feature>
<keyword evidence="1" id="KW-0812">Transmembrane</keyword>
<sequence>MWSLWLIASLWYSSSVSYTHVHAIRHARCFRGICECVRLTIRQDSSVYSMQHLLGYIPQLLAMLLLLYYAHTFRRFSAHLSYQIMRTSWYHESILLANMLSLLRSALKLGFVGCCVSSHLWYAIVALLELLMIVIADHHHIRMLFQCPPKLKAEELLRYQALHFLSTVLIISAIFSLKLGHELQDLENRVHHATIPPFDLCARSQRLY</sequence>
<keyword evidence="2" id="KW-0732">Signal</keyword>
<feature type="chain" id="PRO_5001529223" evidence="2">
    <location>
        <begin position="18"/>
        <end position="208"/>
    </location>
</feature>
<dbReference type="InParanoid" id="A0A024G3Y3"/>
<evidence type="ECO:0000313" key="4">
    <source>
        <dbReference type="Proteomes" id="UP000053237"/>
    </source>
</evidence>
<dbReference type="AlphaFoldDB" id="A0A024G3Y3"/>
<organism evidence="3 4">
    <name type="scientific">Albugo candida</name>
    <dbReference type="NCBI Taxonomy" id="65357"/>
    <lineage>
        <taxon>Eukaryota</taxon>
        <taxon>Sar</taxon>
        <taxon>Stramenopiles</taxon>
        <taxon>Oomycota</taxon>
        <taxon>Peronosporomycetes</taxon>
        <taxon>Albuginales</taxon>
        <taxon>Albuginaceae</taxon>
        <taxon>Albugo</taxon>
    </lineage>
</organism>